<dbReference type="GO" id="GO:0009252">
    <property type="term" value="P:peptidoglycan biosynthetic process"/>
    <property type="evidence" value="ECO:0007669"/>
    <property type="project" value="UniProtKB-UniPathway"/>
</dbReference>
<dbReference type="UniPathway" id="UPA00219"/>
<feature type="active site" description="Proton donor/acceptor" evidence="7">
    <location>
        <position position="431"/>
    </location>
</feature>
<dbReference type="GO" id="GO:0071555">
    <property type="term" value="P:cell wall organization"/>
    <property type="evidence" value="ECO:0007669"/>
    <property type="project" value="UniProtKB-UniRule"/>
</dbReference>
<dbReference type="AlphaFoldDB" id="A0A3S3X9V2"/>
<reference evidence="10 11" key="1">
    <citation type="submission" date="2019-01" db="EMBL/GenBank/DDBJ databases">
        <title>Mucilaginibacter antarcticum sp. nov., isolated from antarctic soil.</title>
        <authorList>
            <person name="Yan Y.-Q."/>
            <person name="Du Z.-J."/>
        </authorList>
    </citation>
    <scope>NUCLEOTIDE SEQUENCE [LARGE SCALE GENOMIC DNA]</scope>
    <source>
        <strain evidence="10 11">F01003</strain>
    </source>
</reference>
<keyword evidence="6 7" id="KW-0961">Cell wall biogenesis/degradation</keyword>
<dbReference type="PANTHER" id="PTHR41533">
    <property type="entry name" value="L,D-TRANSPEPTIDASE HI_1667-RELATED"/>
    <property type="match status" value="1"/>
</dbReference>
<sequence>MKTYLINSLLAVVATCASLTGCAQVPTKKMSGGAPPEQQYTAMILDSVQISGFFKHYPLLKINETEVTDFYRQRGFAYAWFENGTLIEQASNLISRILNFKSDGLSKATPYQPALDSLINQAEPNKKDHQPDIQQELMLTAQYFNFSKAVYEGIDVAASKASGWLLPRKKVAYSAYLDSLLKAPGKQLLAKEPVYRQYELLRTFLRKYSQLQAKDKWLPIITTRKWALGDTASTLRLIRARLYKLEDFAGDTLSNAYDAQLQNGIKVFQDRHGLTVNGLLNKETVAELNVPLQARIKQILVNMERSRWLPVNLNADYVAVNIPEFKMHVYHADSLLWSCSVVVGKTQHPTTAFYGEIQYVVFSPYWNVPPGILTNEVLPGIKRNNAYLSEHNMEIIGRQNGLPLVRQKPGDDNSLGLVKFLFPNSYNIYLHDTPSKSLFGETSRAFSHGCIRIAEPAKFAAFLLKDNANWDDTKISQSMHAGKERYVTLIKKVPVFIAYFTAFADRGGHLNFRKDIYNLDQRLADMLLLGTNVN</sequence>
<dbReference type="Pfam" id="PF20142">
    <property type="entry name" value="Scaffold"/>
    <property type="match status" value="1"/>
</dbReference>
<organism evidence="10 11">
    <name type="scientific">Mucilaginibacter gilvus</name>
    <dbReference type="NCBI Taxonomy" id="2305909"/>
    <lineage>
        <taxon>Bacteria</taxon>
        <taxon>Pseudomonadati</taxon>
        <taxon>Bacteroidota</taxon>
        <taxon>Sphingobacteriia</taxon>
        <taxon>Sphingobacteriales</taxon>
        <taxon>Sphingobacteriaceae</taxon>
        <taxon>Mucilaginibacter</taxon>
    </lineage>
</organism>
<evidence type="ECO:0000256" key="1">
    <source>
        <dbReference type="ARBA" id="ARBA00004752"/>
    </source>
</evidence>
<keyword evidence="5 7" id="KW-0573">Peptidoglycan synthesis</keyword>
<dbReference type="PANTHER" id="PTHR41533:SF2">
    <property type="entry name" value="BLR7131 PROTEIN"/>
    <property type="match status" value="1"/>
</dbReference>
<dbReference type="GO" id="GO:0016740">
    <property type="term" value="F:transferase activity"/>
    <property type="evidence" value="ECO:0007669"/>
    <property type="project" value="UniProtKB-KW"/>
</dbReference>
<evidence type="ECO:0000313" key="11">
    <source>
        <dbReference type="Proteomes" id="UP000286701"/>
    </source>
</evidence>
<evidence type="ECO:0000256" key="8">
    <source>
        <dbReference type="SAM" id="SignalP"/>
    </source>
</evidence>
<feature type="signal peptide" evidence="8">
    <location>
        <begin position="1"/>
        <end position="23"/>
    </location>
</feature>
<dbReference type="SUPFAM" id="SSF141523">
    <property type="entry name" value="L,D-transpeptidase catalytic domain-like"/>
    <property type="match status" value="1"/>
</dbReference>
<dbReference type="PROSITE" id="PS51257">
    <property type="entry name" value="PROKAR_LIPOPROTEIN"/>
    <property type="match status" value="1"/>
</dbReference>
<dbReference type="GO" id="GO:0008360">
    <property type="term" value="P:regulation of cell shape"/>
    <property type="evidence" value="ECO:0007669"/>
    <property type="project" value="UniProtKB-UniRule"/>
</dbReference>
<evidence type="ECO:0000256" key="4">
    <source>
        <dbReference type="ARBA" id="ARBA00022960"/>
    </source>
</evidence>
<dbReference type="InterPro" id="IPR036365">
    <property type="entry name" value="PGBD-like_sf"/>
</dbReference>
<comment type="caution">
    <text evidence="10">The sequence shown here is derived from an EMBL/GenBank/DDBJ whole genome shotgun (WGS) entry which is preliminary data.</text>
</comment>
<evidence type="ECO:0000256" key="7">
    <source>
        <dbReference type="PROSITE-ProRule" id="PRU01373"/>
    </source>
</evidence>
<feature type="domain" description="L,D-TPase catalytic" evidence="9">
    <location>
        <begin position="316"/>
        <end position="478"/>
    </location>
</feature>
<keyword evidence="4 7" id="KW-0133">Cell shape</keyword>
<comment type="similarity">
    <text evidence="2">Belongs to the YkuD family.</text>
</comment>
<dbReference type="Proteomes" id="UP000286701">
    <property type="component" value="Unassembled WGS sequence"/>
</dbReference>
<dbReference type="Gene3D" id="1.10.101.10">
    <property type="entry name" value="PGBD-like superfamily/PGBD"/>
    <property type="match status" value="1"/>
</dbReference>
<evidence type="ECO:0000256" key="5">
    <source>
        <dbReference type="ARBA" id="ARBA00022984"/>
    </source>
</evidence>
<dbReference type="InterPro" id="IPR002477">
    <property type="entry name" value="Peptidoglycan-bd-like"/>
</dbReference>
<feature type="chain" id="PRO_5018737324" evidence="8">
    <location>
        <begin position="24"/>
        <end position="534"/>
    </location>
</feature>
<evidence type="ECO:0000313" key="10">
    <source>
        <dbReference type="EMBL" id="RWY53762.1"/>
    </source>
</evidence>
<comment type="pathway">
    <text evidence="1 7">Cell wall biogenesis; peptidoglycan biosynthesis.</text>
</comment>
<dbReference type="OrthoDB" id="9778545at2"/>
<name>A0A3S3X9V2_9SPHI</name>
<dbReference type="GO" id="GO:0004180">
    <property type="term" value="F:carboxypeptidase activity"/>
    <property type="evidence" value="ECO:0007669"/>
    <property type="project" value="UniProtKB-ARBA"/>
</dbReference>
<dbReference type="InterPro" id="IPR036366">
    <property type="entry name" value="PGBDSf"/>
</dbReference>
<dbReference type="RefSeq" id="WP_128533195.1">
    <property type="nucleotide sequence ID" value="NZ_SBIW01000003.1"/>
</dbReference>
<keyword evidence="3" id="KW-0808">Transferase</keyword>
<dbReference type="PROSITE" id="PS52029">
    <property type="entry name" value="LD_TPASE"/>
    <property type="match status" value="1"/>
</dbReference>
<proteinExistence type="inferred from homology"/>
<evidence type="ECO:0000256" key="2">
    <source>
        <dbReference type="ARBA" id="ARBA00005992"/>
    </source>
</evidence>
<keyword evidence="8" id="KW-0732">Signal</keyword>
<dbReference type="InterPro" id="IPR052905">
    <property type="entry name" value="LD-transpeptidase_YkuD-like"/>
</dbReference>
<evidence type="ECO:0000256" key="6">
    <source>
        <dbReference type="ARBA" id="ARBA00023316"/>
    </source>
</evidence>
<dbReference type="Gene3D" id="2.40.440.10">
    <property type="entry name" value="L,D-transpeptidase catalytic domain-like"/>
    <property type="match status" value="1"/>
</dbReference>
<dbReference type="EMBL" id="SBIW01000003">
    <property type="protein sequence ID" value="RWY53762.1"/>
    <property type="molecule type" value="Genomic_DNA"/>
</dbReference>
<evidence type="ECO:0000259" key="9">
    <source>
        <dbReference type="PROSITE" id="PS52029"/>
    </source>
</evidence>
<dbReference type="Pfam" id="PF01471">
    <property type="entry name" value="PG_binding_1"/>
    <property type="match status" value="1"/>
</dbReference>
<protein>
    <submittedName>
        <fullName evidence="10">Murein L,D-transpeptidase</fullName>
    </submittedName>
</protein>
<dbReference type="Pfam" id="PF03734">
    <property type="entry name" value="YkuD"/>
    <property type="match status" value="1"/>
</dbReference>
<feature type="active site" description="Nucleophile" evidence="7">
    <location>
        <position position="450"/>
    </location>
</feature>
<accession>A0A3S3X9V2</accession>
<dbReference type="InterPro" id="IPR038063">
    <property type="entry name" value="Transpep_catalytic_dom"/>
</dbReference>
<dbReference type="CDD" id="cd16913">
    <property type="entry name" value="YkuD_like"/>
    <property type="match status" value="1"/>
</dbReference>
<dbReference type="SUPFAM" id="SSF47090">
    <property type="entry name" value="PGBD-like"/>
    <property type="match status" value="1"/>
</dbReference>
<evidence type="ECO:0000256" key="3">
    <source>
        <dbReference type="ARBA" id="ARBA00022679"/>
    </source>
</evidence>
<dbReference type="InterPro" id="IPR005490">
    <property type="entry name" value="LD_TPept_cat_dom"/>
</dbReference>
<gene>
    <name evidence="10" type="ORF">EPL05_06745</name>
</gene>
<dbReference type="InterPro" id="IPR045380">
    <property type="entry name" value="LD_TPept_scaffold_dom"/>
</dbReference>
<keyword evidence="11" id="KW-1185">Reference proteome</keyword>